<keyword evidence="1" id="KW-0812">Transmembrane</keyword>
<keyword evidence="3" id="KW-1185">Reference proteome</keyword>
<proteinExistence type="predicted"/>
<evidence type="ECO:0008006" key="4">
    <source>
        <dbReference type="Google" id="ProtNLM"/>
    </source>
</evidence>
<sequence>MSPSVTARPDQAAREATGIATDPVRTLLHRHHTLCSAAVDPLEIAAALEADGITDRVAAEYRHRDVFSLAEELHARAAGDQPEDVARPLGAVTAPSTGCAVRPGRSGWGARGTLAWLWLVGYGLVGDRLLWALLHRGHRLGLHALGGAAAPTALALACVVAPAAWCAHWFTATARRALAGSRSLAEVRARLRPVLLVAVTVFTGLLLGFLWSARSALPPGRTAAPVTAYGAVAALGALLFLARLLAGHGLVRTAVTATAAAALAEALALAVLLAARLPGCGALAWPLDALTRALGPAALPLAACAVPALALVVHAFPALTRASAHWRGDPASASGTGADVPSGA</sequence>
<evidence type="ECO:0000313" key="2">
    <source>
        <dbReference type="EMBL" id="MEV5505941.1"/>
    </source>
</evidence>
<evidence type="ECO:0000256" key="1">
    <source>
        <dbReference type="SAM" id="Phobius"/>
    </source>
</evidence>
<dbReference type="EMBL" id="JBFAUK010000003">
    <property type="protein sequence ID" value="MEV5505941.1"/>
    <property type="molecule type" value="Genomic_DNA"/>
</dbReference>
<keyword evidence="1" id="KW-0472">Membrane</keyword>
<dbReference type="Proteomes" id="UP001552594">
    <property type="component" value="Unassembled WGS sequence"/>
</dbReference>
<feature type="transmembrane region" description="Helical" evidence="1">
    <location>
        <begin position="114"/>
        <end position="134"/>
    </location>
</feature>
<organism evidence="2 3">
    <name type="scientific">Streptomyces orinoci</name>
    <name type="common">Streptoverticillium orinoci</name>
    <dbReference type="NCBI Taxonomy" id="67339"/>
    <lineage>
        <taxon>Bacteria</taxon>
        <taxon>Bacillati</taxon>
        <taxon>Actinomycetota</taxon>
        <taxon>Actinomycetes</taxon>
        <taxon>Kitasatosporales</taxon>
        <taxon>Streptomycetaceae</taxon>
        <taxon>Streptomyces</taxon>
    </lineage>
</organism>
<accession>A0ABV3JSS6</accession>
<feature type="transmembrane region" description="Helical" evidence="1">
    <location>
        <begin position="223"/>
        <end position="242"/>
    </location>
</feature>
<dbReference type="RefSeq" id="WP_109283125.1">
    <property type="nucleotide sequence ID" value="NZ_JBFAUK010000003.1"/>
</dbReference>
<feature type="transmembrane region" description="Helical" evidence="1">
    <location>
        <begin position="297"/>
        <end position="319"/>
    </location>
</feature>
<evidence type="ECO:0000313" key="3">
    <source>
        <dbReference type="Proteomes" id="UP001552594"/>
    </source>
</evidence>
<comment type="caution">
    <text evidence="2">The sequence shown here is derived from an EMBL/GenBank/DDBJ whole genome shotgun (WGS) entry which is preliminary data.</text>
</comment>
<name>A0ABV3JSS6_STRON</name>
<protein>
    <recommendedName>
        <fullName evidence="4">Integral membrane protein</fullName>
    </recommendedName>
</protein>
<gene>
    <name evidence="2" type="ORF">AB0L16_05600</name>
</gene>
<reference evidence="2 3" key="1">
    <citation type="submission" date="2024-06" db="EMBL/GenBank/DDBJ databases">
        <title>The Natural Products Discovery Center: Release of the First 8490 Sequenced Strains for Exploring Actinobacteria Biosynthetic Diversity.</title>
        <authorList>
            <person name="Kalkreuter E."/>
            <person name="Kautsar S.A."/>
            <person name="Yang D."/>
            <person name="Bader C.D."/>
            <person name="Teijaro C.N."/>
            <person name="Fluegel L."/>
            <person name="Davis C.M."/>
            <person name="Simpson J.R."/>
            <person name="Lauterbach L."/>
            <person name="Steele A.D."/>
            <person name="Gui C."/>
            <person name="Meng S."/>
            <person name="Li G."/>
            <person name="Viehrig K."/>
            <person name="Ye F."/>
            <person name="Su P."/>
            <person name="Kiefer A.F."/>
            <person name="Nichols A."/>
            <person name="Cepeda A.J."/>
            <person name="Yan W."/>
            <person name="Fan B."/>
            <person name="Jiang Y."/>
            <person name="Adhikari A."/>
            <person name="Zheng C.-J."/>
            <person name="Schuster L."/>
            <person name="Cowan T.M."/>
            <person name="Smanski M.J."/>
            <person name="Chevrette M.G."/>
            <person name="De Carvalho L.P.S."/>
            <person name="Shen B."/>
        </authorList>
    </citation>
    <scope>NUCLEOTIDE SEQUENCE [LARGE SCALE GENOMIC DNA]</scope>
    <source>
        <strain evidence="2 3">NPDC052347</strain>
    </source>
</reference>
<feature type="transmembrane region" description="Helical" evidence="1">
    <location>
        <begin position="254"/>
        <end position="277"/>
    </location>
</feature>
<keyword evidence="1" id="KW-1133">Transmembrane helix</keyword>
<feature type="transmembrane region" description="Helical" evidence="1">
    <location>
        <begin position="154"/>
        <end position="172"/>
    </location>
</feature>
<feature type="transmembrane region" description="Helical" evidence="1">
    <location>
        <begin position="193"/>
        <end position="211"/>
    </location>
</feature>